<dbReference type="InterPro" id="IPR003699">
    <property type="entry name" value="QueA"/>
</dbReference>
<dbReference type="Proteomes" id="UP000553706">
    <property type="component" value="Unassembled WGS sequence"/>
</dbReference>
<accession>A0A840VVL1</accession>
<dbReference type="InterPro" id="IPR036100">
    <property type="entry name" value="QueA_sf"/>
</dbReference>
<evidence type="ECO:0000256" key="8">
    <source>
        <dbReference type="ARBA" id="ARBA00052751"/>
    </source>
</evidence>
<evidence type="ECO:0000256" key="7">
    <source>
        <dbReference type="ARBA" id="ARBA00022785"/>
    </source>
</evidence>
<evidence type="ECO:0000256" key="10">
    <source>
        <dbReference type="ARBA" id="ARBA00066503"/>
    </source>
</evidence>
<dbReference type="PANTHER" id="PTHR30307">
    <property type="entry name" value="S-ADENOSYLMETHIONINE:TRNA RIBOSYLTRANSFERASE-ISOMERASE"/>
    <property type="match status" value="1"/>
</dbReference>
<dbReference type="UniPathway" id="UPA00392"/>
<keyword evidence="7 13" id="KW-0671">Queuosine biosynthesis</keyword>
<evidence type="ECO:0000256" key="1">
    <source>
        <dbReference type="ARBA" id="ARBA00004496"/>
    </source>
</evidence>
<dbReference type="EMBL" id="JACHFJ010000013">
    <property type="protein sequence ID" value="MBB5374182.1"/>
    <property type="molecule type" value="Genomic_DNA"/>
</dbReference>
<comment type="subunit">
    <text evidence="3 13">Monomer.</text>
</comment>
<dbReference type="PANTHER" id="PTHR30307:SF0">
    <property type="entry name" value="S-ADENOSYLMETHIONINE:TRNA RIBOSYLTRANSFERASE-ISOMERASE"/>
    <property type="match status" value="1"/>
</dbReference>
<comment type="function">
    <text evidence="13">Transfers and isomerizes the ribose moiety from AdoMet to the 7-aminomethyl group of 7-deazaguanine (preQ1-tRNA) to give epoxyqueuosine (oQ-tRNA).</text>
</comment>
<dbReference type="InterPro" id="IPR042119">
    <property type="entry name" value="QueA_dom2"/>
</dbReference>
<sequence>MNLSDFDYHLPDERIAVAPARPRDSARLLHVAADGLHDLIVRDLPSLLRPGDLLVVNDTKVIPAQLSAMRGNAKIGITLDRRLDDGSWRVLLRNAKRVRAGDVLVIDPEFSAEVLQVLEGGAALLRFQADNFYAALARSGALALPPYIARPGGITEQDKADYQTLFATNEGAVAAPTAGLHFTPELLAALAARGVETTRVTLHVGAGTFLPVRVEDVTQHRMHAERGFVTAETAAKINATRKAGGRIIPVGTTALRLIESAADADGVVHPFDSETDIFIIPGYRFKVADLLFTNFHLPKSTLLMLVSAFAGMERIRSAYAHAIAAGYRFYSYGDACLLERA</sequence>
<protein>
    <recommendedName>
        <fullName evidence="11 13">S-adenosylmethionine:tRNA ribosyltransferase-isomerase</fullName>
        <ecNumber evidence="10 13">2.4.99.17</ecNumber>
    </recommendedName>
    <alternativeName>
        <fullName evidence="12 13">Queuosine biosynthesis protein QueA</fullName>
    </alternativeName>
</protein>
<evidence type="ECO:0000256" key="11">
    <source>
        <dbReference type="ARBA" id="ARBA00069325"/>
    </source>
</evidence>
<dbReference type="RefSeq" id="WP_183267197.1">
    <property type="nucleotide sequence ID" value="NZ_JACHFJ010000013.1"/>
</dbReference>
<dbReference type="AlphaFoldDB" id="A0A840VVL1"/>
<dbReference type="SUPFAM" id="SSF111337">
    <property type="entry name" value="QueA-like"/>
    <property type="match status" value="1"/>
</dbReference>
<dbReference type="GO" id="GO:0051075">
    <property type="term" value="F:S-adenosylmethionine:tRNA ribosyltransferase-isomerase activity"/>
    <property type="evidence" value="ECO:0007669"/>
    <property type="project" value="UniProtKB-EC"/>
</dbReference>
<comment type="pathway">
    <text evidence="2 13">tRNA modification; tRNA-queuosine biosynthesis.</text>
</comment>
<gene>
    <name evidence="13" type="primary">queA</name>
    <name evidence="14" type="ORF">HNP71_002453</name>
</gene>
<name>A0A840VVL1_9PROT</name>
<keyword evidence="6 13" id="KW-0949">S-adenosyl-L-methionine</keyword>
<evidence type="ECO:0000256" key="9">
    <source>
        <dbReference type="ARBA" id="ARBA00061210"/>
    </source>
</evidence>
<comment type="catalytic activity">
    <reaction evidence="8 13">
        <text>7-aminomethyl-7-carbaguanosine(34) in tRNA + S-adenosyl-L-methionine = epoxyqueuosine(34) in tRNA + adenine + L-methionine + 2 H(+)</text>
        <dbReference type="Rhea" id="RHEA:32155"/>
        <dbReference type="Rhea" id="RHEA-COMP:10342"/>
        <dbReference type="Rhea" id="RHEA-COMP:18582"/>
        <dbReference type="ChEBI" id="CHEBI:15378"/>
        <dbReference type="ChEBI" id="CHEBI:16708"/>
        <dbReference type="ChEBI" id="CHEBI:57844"/>
        <dbReference type="ChEBI" id="CHEBI:59789"/>
        <dbReference type="ChEBI" id="CHEBI:82833"/>
        <dbReference type="ChEBI" id="CHEBI:194443"/>
        <dbReference type="EC" id="2.4.99.17"/>
    </reaction>
</comment>
<organism evidence="14 15">
    <name type="scientific">Acidocella aromatica</name>
    <dbReference type="NCBI Taxonomy" id="1303579"/>
    <lineage>
        <taxon>Bacteria</taxon>
        <taxon>Pseudomonadati</taxon>
        <taxon>Pseudomonadota</taxon>
        <taxon>Alphaproteobacteria</taxon>
        <taxon>Acetobacterales</taxon>
        <taxon>Acidocellaceae</taxon>
        <taxon>Acidocella</taxon>
    </lineage>
</organism>
<dbReference type="Gene3D" id="3.40.1780.10">
    <property type="entry name" value="QueA-like"/>
    <property type="match status" value="2"/>
</dbReference>
<evidence type="ECO:0000256" key="3">
    <source>
        <dbReference type="ARBA" id="ARBA00011245"/>
    </source>
</evidence>
<evidence type="ECO:0000313" key="15">
    <source>
        <dbReference type="Proteomes" id="UP000553706"/>
    </source>
</evidence>
<dbReference type="Pfam" id="PF02547">
    <property type="entry name" value="Queuosine_synth"/>
    <property type="match status" value="1"/>
</dbReference>
<dbReference type="InterPro" id="IPR042118">
    <property type="entry name" value="QueA_dom1"/>
</dbReference>
<dbReference type="FunFam" id="3.40.1780.10:FF:000001">
    <property type="entry name" value="S-adenosylmethionine:tRNA ribosyltransferase-isomerase"/>
    <property type="match status" value="1"/>
</dbReference>
<keyword evidence="15" id="KW-1185">Reference proteome</keyword>
<evidence type="ECO:0000256" key="4">
    <source>
        <dbReference type="ARBA" id="ARBA00022490"/>
    </source>
</evidence>
<dbReference type="NCBIfam" id="NF001140">
    <property type="entry name" value="PRK00147.1"/>
    <property type="match status" value="1"/>
</dbReference>
<evidence type="ECO:0000256" key="5">
    <source>
        <dbReference type="ARBA" id="ARBA00022679"/>
    </source>
</evidence>
<dbReference type="HAMAP" id="MF_00113">
    <property type="entry name" value="QueA"/>
    <property type="match status" value="1"/>
</dbReference>
<dbReference type="Gene3D" id="2.40.10.240">
    <property type="entry name" value="QueA-like"/>
    <property type="match status" value="1"/>
</dbReference>
<dbReference type="GO" id="GO:0005737">
    <property type="term" value="C:cytoplasm"/>
    <property type="evidence" value="ECO:0007669"/>
    <property type="project" value="UniProtKB-SubCell"/>
</dbReference>
<evidence type="ECO:0000256" key="6">
    <source>
        <dbReference type="ARBA" id="ARBA00022691"/>
    </source>
</evidence>
<dbReference type="GO" id="GO:0008616">
    <property type="term" value="P:tRNA queuosine(34) biosynthetic process"/>
    <property type="evidence" value="ECO:0007669"/>
    <property type="project" value="UniProtKB-UniRule"/>
</dbReference>
<comment type="subcellular location">
    <subcellularLocation>
        <location evidence="1 13">Cytoplasm</location>
    </subcellularLocation>
</comment>
<evidence type="ECO:0000313" key="14">
    <source>
        <dbReference type="EMBL" id="MBB5374182.1"/>
    </source>
</evidence>
<comment type="similarity">
    <text evidence="9 13">Belongs to the QueA family.</text>
</comment>
<proteinExistence type="inferred from homology"/>
<dbReference type="EC" id="2.4.99.17" evidence="10 13"/>
<comment type="caution">
    <text evidence="14">The sequence shown here is derived from an EMBL/GenBank/DDBJ whole genome shotgun (WGS) entry which is preliminary data.</text>
</comment>
<keyword evidence="14" id="KW-0413">Isomerase</keyword>
<evidence type="ECO:0000256" key="12">
    <source>
        <dbReference type="ARBA" id="ARBA00076160"/>
    </source>
</evidence>
<keyword evidence="4 13" id="KW-0963">Cytoplasm</keyword>
<evidence type="ECO:0000256" key="2">
    <source>
        <dbReference type="ARBA" id="ARBA00004691"/>
    </source>
</evidence>
<reference evidence="14 15" key="1">
    <citation type="submission" date="2020-08" db="EMBL/GenBank/DDBJ databases">
        <title>Genomic Encyclopedia of Type Strains, Phase IV (KMG-IV): sequencing the most valuable type-strain genomes for metagenomic binning, comparative biology and taxonomic classification.</title>
        <authorList>
            <person name="Goeker M."/>
        </authorList>
    </citation>
    <scope>NUCLEOTIDE SEQUENCE [LARGE SCALE GENOMIC DNA]</scope>
    <source>
        <strain evidence="14 15">DSM 27026</strain>
    </source>
</reference>
<evidence type="ECO:0000256" key="13">
    <source>
        <dbReference type="HAMAP-Rule" id="MF_00113"/>
    </source>
</evidence>
<keyword evidence="14" id="KW-0328">Glycosyltransferase</keyword>
<dbReference type="NCBIfam" id="TIGR00113">
    <property type="entry name" value="queA"/>
    <property type="match status" value="1"/>
</dbReference>
<keyword evidence="5 13" id="KW-0808">Transferase</keyword>